<dbReference type="InterPro" id="IPR049126">
    <property type="entry name" value="FAN1-like_TPR"/>
</dbReference>
<evidence type="ECO:0000256" key="3">
    <source>
        <dbReference type="ARBA" id="ARBA00022763"/>
    </source>
</evidence>
<dbReference type="AlphaFoldDB" id="D8TEW0"/>
<dbReference type="PROSITE" id="PS51908">
    <property type="entry name" value="ZF_UBZ4"/>
    <property type="match status" value="1"/>
</dbReference>
<dbReference type="InParanoid" id="D8TEW0"/>
<evidence type="ECO:0000256" key="6">
    <source>
        <dbReference type="ARBA" id="ARBA00022833"/>
    </source>
</evidence>
<dbReference type="InterPro" id="IPR049132">
    <property type="entry name" value="FAN1-like_euk"/>
</dbReference>
<comment type="catalytic activity">
    <reaction evidence="10">
        <text>Hydrolytically removes 5'-nucleotides successively from the 3'-hydroxy termini of 3'-hydroxy-terminated oligonucleotides.</text>
        <dbReference type="EC" id="3.1.4.1"/>
    </reaction>
</comment>
<keyword evidence="8 9" id="KW-0234">DNA repair</keyword>
<dbReference type="Pfam" id="PF08774">
    <property type="entry name" value="VRR_NUC"/>
    <property type="match status" value="1"/>
</dbReference>
<dbReference type="GO" id="GO:0008409">
    <property type="term" value="F:5'-3' exonuclease activity"/>
    <property type="evidence" value="ECO:0000318"/>
    <property type="project" value="GO_Central"/>
</dbReference>
<dbReference type="EC" id="3.1.4.1" evidence="10"/>
<keyword evidence="5 10" id="KW-0378">Hydrolase</keyword>
<dbReference type="Proteomes" id="UP000001514">
    <property type="component" value="Unassembled WGS sequence"/>
</dbReference>
<dbReference type="InterPro" id="IPR006642">
    <property type="entry name" value="Rad18_UBZ4"/>
</dbReference>
<comment type="function">
    <text evidence="10">Nuclease required for the repair of DNA interstrand cross-links (ICL). Acts as a 5'-3' exonuclease that anchors at a cut end of DNA and cleaves DNA successively at every third nucleotide, allowing to excise an ICL from one strand through flanking incisions.</text>
</comment>
<protein>
    <recommendedName>
        <fullName evidence="10">Fanconi-associated nuclease</fullName>
        <ecNumber evidence="10">3.1.4.1</ecNumber>
    </recommendedName>
</protein>
<dbReference type="FunCoup" id="D8TEW0">
    <property type="interactions" value="3348"/>
</dbReference>
<organism evidence="13">
    <name type="scientific">Selaginella moellendorffii</name>
    <name type="common">Spikemoss</name>
    <dbReference type="NCBI Taxonomy" id="88036"/>
    <lineage>
        <taxon>Eukaryota</taxon>
        <taxon>Viridiplantae</taxon>
        <taxon>Streptophyta</taxon>
        <taxon>Embryophyta</taxon>
        <taxon>Tracheophyta</taxon>
        <taxon>Lycopodiopsida</taxon>
        <taxon>Selaginellales</taxon>
        <taxon>Selaginellaceae</taxon>
        <taxon>Selaginella</taxon>
    </lineage>
</organism>
<dbReference type="CDD" id="cd22326">
    <property type="entry name" value="FAN1-like"/>
    <property type="match status" value="1"/>
</dbReference>
<evidence type="ECO:0000256" key="1">
    <source>
        <dbReference type="ARBA" id="ARBA00022722"/>
    </source>
</evidence>
<gene>
    <name evidence="12" type="ORF">SELMODRAFT_432067</name>
</gene>
<keyword evidence="10" id="KW-0464">Manganese</keyword>
<keyword evidence="13" id="KW-1185">Reference proteome</keyword>
<dbReference type="EMBL" id="GL377749">
    <property type="protein sequence ID" value="EFJ04822.1"/>
    <property type="molecule type" value="Genomic_DNA"/>
</dbReference>
<feature type="domain" description="UBZ4-type" evidence="11">
    <location>
        <begin position="114"/>
        <end position="143"/>
    </location>
</feature>
<dbReference type="Pfam" id="PF21170">
    <property type="entry name" value="FAN1_TPR"/>
    <property type="match status" value="1"/>
</dbReference>
<keyword evidence="10" id="KW-0539">Nucleus</keyword>
<dbReference type="SMART" id="SM00990">
    <property type="entry name" value="VRR_NUC"/>
    <property type="match status" value="1"/>
</dbReference>
<evidence type="ECO:0000256" key="5">
    <source>
        <dbReference type="ARBA" id="ARBA00022801"/>
    </source>
</evidence>
<evidence type="ECO:0000256" key="8">
    <source>
        <dbReference type="ARBA" id="ARBA00023204"/>
    </source>
</evidence>
<keyword evidence="1 10" id="KW-0540">Nuclease</keyword>
<dbReference type="KEGG" id="smo:SELMODRAFT_432067"/>
<evidence type="ECO:0000256" key="7">
    <source>
        <dbReference type="ARBA" id="ARBA00022842"/>
    </source>
</evidence>
<dbReference type="PANTHER" id="PTHR15749:SF4">
    <property type="entry name" value="FANCONI-ASSOCIATED NUCLEASE 1"/>
    <property type="match status" value="1"/>
</dbReference>
<keyword evidence="4 9" id="KW-0863">Zinc-finger</keyword>
<accession>D8TEW0</accession>
<dbReference type="PANTHER" id="PTHR15749">
    <property type="entry name" value="FANCONI-ASSOCIATED NUCLEASE 1"/>
    <property type="match status" value="1"/>
</dbReference>
<dbReference type="eggNOG" id="KOG2143">
    <property type="taxonomic scope" value="Eukaryota"/>
</dbReference>
<sequence length="976" mass="110116">MLDGKNFLNTDTVIILEGDASVENGENPKRHSINIIMTNAMELKLIVTAKRKRPTHSSAVFNAVISAMLRGRESLIRLVGKRQRNVSLPAREELECGDVSLEIKGGLSLACCDWVECPVCGKQIRGNELLVNCHLDTCLQSGKKKKNNVQHTLFHFNLSKKIEYEESGNCVLEIQQSPPLETGVDCNTAAGSPKPEVSSTLECFEEPDVANSVLPAERYLSPLMEKGVVDVQGYVSESTLEAARLKLDLREIQNRTIGSLSEEKVLAVKWSRLMDAADKGQDRGCQYQQNFLYMLQVVLERDLHLFTPDEIELLEAFRSISSDGQRLGSTKGGTLLSFRRDVNSSELLEHLTVRELKDLAVNSKIMIKSAMLSLKKIQLITAIRDALISLHFNLTALIREATGPCIRIAETVEVLLWHLQRLFFLNGEQEFHVFLLVDIGRIKYPGYRCARTMPVFSSREDFLAYEQHPFLARFSAAWVYATTVAASFLEKERRYAEAVNLFKQLLSMQYCPGRRGYWTLRQSIDLEHLQRLEESLLVAENGLNDFNVRGGDRIALQRRVLRLDIWPSATTLFLKVTIMGRPLNNANGMKSRFYGYDGQQCSVEDLALQYYAGEDGGGWKGTAPLDLCTDSFYPVRSSLIESRLQAIRDGGARQLVAETWAEHYGTSCSGVNWEKYSLEDLQTITVCIGGPGLSVICKLLAEDHSNWTAGMPDLLLWKEKEAKLAEVKGPGDRLSEQQVACFLILSDANVPVELCKDEPNTGGFECRALGPKLYLLANRYLPAKWEEKLVLDVFQTHFRDCTIGLVHGFLSIQSEARLLNLLFKPYAMVELGNSSWKHSGRVNWENEDLHTITGLSVIHMLLAENQGGQNWSKPRVREIACPSNRHSHNWWHLELCHLEGGPAENVLRIFDTRIWGDHERAERDTFAVSLNALEFLLCLQVNRFGDHITKLFVDKRPNNYSHIESTVRNVVKVTSL</sequence>
<dbReference type="InterPro" id="IPR033315">
    <property type="entry name" value="Fan1-like"/>
</dbReference>
<dbReference type="Gramene" id="EFJ04822">
    <property type="protein sequence ID" value="EFJ04822"/>
    <property type="gene ID" value="SELMODRAFT_432067"/>
</dbReference>
<dbReference type="GO" id="GO:0008270">
    <property type="term" value="F:zinc ion binding"/>
    <property type="evidence" value="ECO:0007669"/>
    <property type="project" value="UniProtKB-KW"/>
</dbReference>
<dbReference type="SMART" id="SM00734">
    <property type="entry name" value="ZnF_Rad18"/>
    <property type="match status" value="1"/>
</dbReference>
<dbReference type="GO" id="GO:0017108">
    <property type="term" value="F:5'-flap endonuclease activity"/>
    <property type="evidence" value="ECO:0000318"/>
    <property type="project" value="GO_Central"/>
</dbReference>
<comment type="cofactor">
    <cofactor evidence="10">
        <name>Mg(2+)</name>
        <dbReference type="ChEBI" id="CHEBI:18420"/>
    </cofactor>
    <cofactor evidence="10">
        <name>Mn(2+)</name>
        <dbReference type="ChEBI" id="CHEBI:29035"/>
    </cofactor>
</comment>
<dbReference type="GO" id="GO:0004528">
    <property type="term" value="F:phosphodiesterase I activity"/>
    <property type="evidence" value="ECO:0007669"/>
    <property type="project" value="UniProtKB-EC"/>
</dbReference>
<comment type="similarity">
    <text evidence="10">Belongs to the FAN1 family.</text>
</comment>
<dbReference type="STRING" id="88036.D8TEW0"/>
<evidence type="ECO:0000256" key="9">
    <source>
        <dbReference type="PROSITE-ProRule" id="PRU01256"/>
    </source>
</evidence>
<evidence type="ECO:0000256" key="2">
    <source>
        <dbReference type="ARBA" id="ARBA00022723"/>
    </source>
</evidence>
<proteinExistence type="inferred from homology"/>
<keyword evidence="7 10" id="KW-0460">Magnesium</keyword>
<dbReference type="GO" id="GO:0070336">
    <property type="term" value="F:flap-structured DNA binding"/>
    <property type="evidence" value="ECO:0000318"/>
    <property type="project" value="GO_Central"/>
</dbReference>
<dbReference type="HOGENOM" id="CLU_322734_0_0_1"/>
<evidence type="ECO:0000259" key="11">
    <source>
        <dbReference type="PROSITE" id="PS51908"/>
    </source>
</evidence>
<evidence type="ECO:0000256" key="4">
    <source>
        <dbReference type="ARBA" id="ARBA00022771"/>
    </source>
</evidence>
<comment type="subcellular location">
    <subcellularLocation>
        <location evidence="10">Nucleus</location>
    </subcellularLocation>
</comment>
<evidence type="ECO:0000313" key="12">
    <source>
        <dbReference type="EMBL" id="EFJ04822.1"/>
    </source>
</evidence>
<keyword evidence="3 9" id="KW-0227">DNA damage</keyword>
<keyword evidence="6" id="KW-0862">Zinc</keyword>
<evidence type="ECO:0000313" key="13">
    <source>
        <dbReference type="Proteomes" id="UP000001514"/>
    </source>
</evidence>
<keyword evidence="2 10" id="KW-0479">Metal-binding</keyword>
<evidence type="ECO:0000256" key="10">
    <source>
        <dbReference type="RuleBase" id="RU365033"/>
    </source>
</evidence>
<dbReference type="InterPro" id="IPR014883">
    <property type="entry name" value="VRR_NUC"/>
</dbReference>
<name>D8TEW0_SELML</name>
<dbReference type="GO" id="GO:0005634">
    <property type="term" value="C:nucleus"/>
    <property type="evidence" value="ECO:0000318"/>
    <property type="project" value="GO_Central"/>
</dbReference>
<reference evidence="12 13" key="1">
    <citation type="journal article" date="2011" name="Science">
        <title>The Selaginella genome identifies genetic changes associated with the evolution of vascular plants.</title>
        <authorList>
            <person name="Banks J.A."/>
            <person name="Nishiyama T."/>
            <person name="Hasebe M."/>
            <person name="Bowman J.L."/>
            <person name="Gribskov M."/>
            <person name="dePamphilis C."/>
            <person name="Albert V.A."/>
            <person name="Aono N."/>
            <person name="Aoyama T."/>
            <person name="Ambrose B.A."/>
            <person name="Ashton N.W."/>
            <person name="Axtell M.J."/>
            <person name="Barker E."/>
            <person name="Barker M.S."/>
            <person name="Bennetzen J.L."/>
            <person name="Bonawitz N.D."/>
            <person name="Chapple C."/>
            <person name="Cheng C."/>
            <person name="Correa L.G."/>
            <person name="Dacre M."/>
            <person name="DeBarry J."/>
            <person name="Dreyer I."/>
            <person name="Elias M."/>
            <person name="Engstrom E.M."/>
            <person name="Estelle M."/>
            <person name="Feng L."/>
            <person name="Finet C."/>
            <person name="Floyd S.K."/>
            <person name="Frommer W.B."/>
            <person name="Fujita T."/>
            <person name="Gramzow L."/>
            <person name="Gutensohn M."/>
            <person name="Harholt J."/>
            <person name="Hattori M."/>
            <person name="Heyl A."/>
            <person name="Hirai T."/>
            <person name="Hiwatashi Y."/>
            <person name="Ishikawa M."/>
            <person name="Iwata M."/>
            <person name="Karol K.G."/>
            <person name="Koehler B."/>
            <person name="Kolukisaoglu U."/>
            <person name="Kubo M."/>
            <person name="Kurata T."/>
            <person name="Lalonde S."/>
            <person name="Li K."/>
            <person name="Li Y."/>
            <person name="Litt A."/>
            <person name="Lyons E."/>
            <person name="Manning G."/>
            <person name="Maruyama T."/>
            <person name="Michael T.P."/>
            <person name="Mikami K."/>
            <person name="Miyazaki S."/>
            <person name="Morinaga S."/>
            <person name="Murata T."/>
            <person name="Mueller-Roeber B."/>
            <person name="Nelson D.R."/>
            <person name="Obara M."/>
            <person name="Oguri Y."/>
            <person name="Olmstead R.G."/>
            <person name="Onodera N."/>
            <person name="Petersen B.L."/>
            <person name="Pils B."/>
            <person name="Prigge M."/>
            <person name="Rensing S.A."/>
            <person name="Riano-Pachon D.M."/>
            <person name="Roberts A.W."/>
            <person name="Sato Y."/>
            <person name="Scheller H.V."/>
            <person name="Schulz B."/>
            <person name="Schulz C."/>
            <person name="Shakirov E.V."/>
            <person name="Shibagaki N."/>
            <person name="Shinohara N."/>
            <person name="Shippen D.E."/>
            <person name="Soerensen I."/>
            <person name="Sotooka R."/>
            <person name="Sugimoto N."/>
            <person name="Sugita M."/>
            <person name="Sumikawa N."/>
            <person name="Tanurdzic M."/>
            <person name="Theissen G."/>
            <person name="Ulvskov P."/>
            <person name="Wakazuki S."/>
            <person name="Weng J.K."/>
            <person name="Willats W.W."/>
            <person name="Wipf D."/>
            <person name="Wolf P.G."/>
            <person name="Yang L."/>
            <person name="Zimmer A.D."/>
            <person name="Zhu Q."/>
            <person name="Mitros T."/>
            <person name="Hellsten U."/>
            <person name="Loque D."/>
            <person name="Otillar R."/>
            <person name="Salamov A."/>
            <person name="Schmutz J."/>
            <person name="Shapiro H."/>
            <person name="Lindquist E."/>
            <person name="Lucas S."/>
            <person name="Rokhsar D."/>
            <person name="Grigoriev I.V."/>
        </authorList>
    </citation>
    <scope>NUCLEOTIDE SEQUENCE [LARGE SCALE GENOMIC DNA]</scope>
</reference>
<dbReference type="GO" id="GO:0036297">
    <property type="term" value="P:interstrand cross-link repair"/>
    <property type="evidence" value="ECO:0000318"/>
    <property type="project" value="GO_Central"/>
</dbReference>